<reference evidence="2" key="1">
    <citation type="submission" date="2021-06" db="EMBL/GenBank/DDBJ databases">
        <authorList>
            <person name="Kallberg Y."/>
            <person name="Tangrot J."/>
            <person name="Rosling A."/>
        </authorList>
    </citation>
    <scope>NUCLEOTIDE SEQUENCE</scope>
    <source>
        <strain evidence="2">MA453B</strain>
    </source>
</reference>
<organism evidence="2 3">
    <name type="scientific">Dentiscutata erythropus</name>
    <dbReference type="NCBI Taxonomy" id="1348616"/>
    <lineage>
        <taxon>Eukaryota</taxon>
        <taxon>Fungi</taxon>
        <taxon>Fungi incertae sedis</taxon>
        <taxon>Mucoromycota</taxon>
        <taxon>Glomeromycotina</taxon>
        <taxon>Glomeromycetes</taxon>
        <taxon>Diversisporales</taxon>
        <taxon>Gigasporaceae</taxon>
        <taxon>Dentiscutata</taxon>
    </lineage>
</organism>
<name>A0A9N9N9D8_9GLOM</name>
<evidence type="ECO:0000313" key="2">
    <source>
        <dbReference type="EMBL" id="CAG8714560.1"/>
    </source>
</evidence>
<feature type="compositionally biased region" description="Basic and acidic residues" evidence="1">
    <location>
        <begin position="63"/>
        <end position="78"/>
    </location>
</feature>
<feature type="non-terminal residue" evidence="2">
    <location>
        <position position="1"/>
    </location>
</feature>
<evidence type="ECO:0000313" key="3">
    <source>
        <dbReference type="Proteomes" id="UP000789405"/>
    </source>
</evidence>
<gene>
    <name evidence="2" type="ORF">DERYTH_LOCUS13837</name>
</gene>
<sequence length="78" mass="9297">EKATGHKEGKQKEELKGAYNSETKRKREDLDISNLEDRRPKWNRVLKEKSSNNRLNLAEYENQPEKYSYDKENQAVKD</sequence>
<feature type="region of interest" description="Disordered" evidence="1">
    <location>
        <begin position="1"/>
        <end position="32"/>
    </location>
</feature>
<keyword evidence="3" id="KW-1185">Reference proteome</keyword>
<dbReference type="EMBL" id="CAJVPY010010005">
    <property type="protein sequence ID" value="CAG8714560.1"/>
    <property type="molecule type" value="Genomic_DNA"/>
</dbReference>
<accession>A0A9N9N9D8</accession>
<dbReference type="AlphaFoldDB" id="A0A9N9N9D8"/>
<proteinExistence type="predicted"/>
<evidence type="ECO:0000256" key="1">
    <source>
        <dbReference type="SAM" id="MobiDB-lite"/>
    </source>
</evidence>
<feature type="region of interest" description="Disordered" evidence="1">
    <location>
        <begin position="55"/>
        <end position="78"/>
    </location>
</feature>
<comment type="caution">
    <text evidence="2">The sequence shown here is derived from an EMBL/GenBank/DDBJ whole genome shotgun (WGS) entry which is preliminary data.</text>
</comment>
<dbReference type="Proteomes" id="UP000789405">
    <property type="component" value="Unassembled WGS sequence"/>
</dbReference>
<protein>
    <submittedName>
        <fullName evidence="2">22004_t:CDS:1</fullName>
    </submittedName>
</protein>